<evidence type="ECO:0000256" key="5">
    <source>
        <dbReference type="ARBA" id="ARBA00023242"/>
    </source>
</evidence>
<proteinExistence type="inferred from homology"/>
<dbReference type="GO" id="GO:0005730">
    <property type="term" value="C:nucleolus"/>
    <property type="evidence" value="ECO:0007669"/>
    <property type="project" value="UniProtKB-SubCell"/>
</dbReference>
<keyword evidence="3 6" id="KW-0698">rRNA processing</keyword>
<dbReference type="InterPro" id="IPR011082">
    <property type="entry name" value="Exosome-assoc_fac/DNA_repair"/>
</dbReference>
<protein>
    <recommendedName>
        <fullName evidence="6">Nuclear nucleic acid-binding protein C1D</fullName>
    </recommendedName>
</protein>
<comment type="subcellular location">
    <subcellularLocation>
        <location evidence="6">Cytoplasm</location>
    </subcellularLocation>
    <subcellularLocation>
        <location evidence="6">Nucleus</location>
        <location evidence="6">Nucleolus</location>
    </subcellularLocation>
    <subcellularLocation>
        <location evidence="1 6">Nucleus</location>
    </subcellularLocation>
</comment>
<evidence type="ECO:0000256" key="7">
    <source>
        <dbReference type="SAM" id="MobiDB-lite"/>
    </source>
</evidence>
<name>A0A3L6FBJ9_MAIZE</name>
<keyword evidence="6" id="KW-0963">Cytoplasm</keyword>
<comment type="similarity">
    <text evidence="2 6">Belongs to the C1D family.</text>
</comment>
<feature type="region of interest" description="Disordered" evidence="7">
    <location>
        <begin position="167"/>
        <end position="189"/>
    </location>
</feature>
<dbReference type="EMBL" id="NCVQ01000005">
    <property type="protein sequence ID" value="PWZ29681.1"/>
    <property type="molecule type" value="Genomic_DNA"/>
</dbReference>
<organism evidence="8 9">
    <name type="scientific">Zea mays</name>
    <name type="common">Maize</name>
    <dbReference type="NCBI Taxonomy" id="4577"/>
    <lineage>
        <taxon>Eukaryota</taxon>
        <taxon>Viridiplantae</taxon>
        <taxon>Streptophyta</taxon>
        <taxon>Embryophyta</taxon>
        <taxon>Tracheophyta</taxon>
        <taxon>Spermatophyta</taxon>
        <taxon>Magnoliopsida</taxon>
        <taxon>Liliopsida</taxon>
        <taxon>Poales</taxon>
        <taxon>Poaceae</taxon>
        <taxon>PACMAD clade</taxon>
        <taxon>Panicoideae</taxon>
        <taxon>Andropogonodae</taxon>
        <taxon>Andropogoneae</taxon>
        <taxon>Tripsacinae</taxon>
        <taxon>Zea</taxon>
    </lineage>
</organism>
<reference evidence="8 9" key="1">
    <citation type="journal article" date="2018" name="Nat. Genet.">
        <title>Extensive intraspecific gene order and gene structural variations between Mo17 and other maize genomes.</title>
        <authorList>
            <person name="Sun S."/>
            <person name="Zhou Y."/>
            <person name="Chen J."/>
            <person name="Shi J."/>
            <person name="Zhao H."/>
            <person name="Zhao H."/>
            <person name="Song W."/>
            <person name="Zhang M."/>
            <person name="Cui Y."/>
            <person name="Dong X."/>
            <person name="Liu H."/>
            <person name="Ma X."/>
            <person name="Jiao Y."/>
            <person name="Wang B."/>
            <person name="Wei X."/>
            <person name="Stein J.C."/>
            <person name="Glaubitz J.C."/>
            <person name="Lu F."/>
            <person name="Yu G."/>
            <person name="Liang C."/>
            <person name="Fengler K."/>
            <person name="Li B."/>
            <person name="Rafalski A."/>
            <person name="Schnable P.S."/>
            <person name="Ware D.H."/>
            <person name="Buckler E.S."/>
            <person name="Lai J."/>
        </authorList>
    </citation>
    <scope>NUCLEOTIDE SEQUENCE [LARGE SCALE GENOMIC DNA]</scope>
    <source>
        <strain evidence="9">cv. Missouri 17</strain>
        <tissue evidence="8">Seedling</tissue>
    </source>
</reference>
<keyword evidence="4 6" id="KW-0694">RNA-binding</keyword>
<evidence type="ECO:0000313" key="9">
    <source>
        <dbReference type="Proteomes" id="UP000251960"/>
    </source>
</evidence>
<dbReference type="PANTHER" id="PTHR15341:SF3">
    <property type="entry name" value="NUCLEAR NUCLEIC ACID-BINDING PROTEIN C1D"/>
    <property type="match status" value="1"/>
</dbReference>
<evidence type="ECO:0000256" key="1">
    <source>
        <dbReference type="ARBA" id="ARBA00004123"/>
    </source>
</evidence>
<dbReference type="GO" id="GO:0006364">
    <property type="term" value="P:rRNA processing"/>
    <property type="evidence" value="ECO:0007669"/>
    <property type="project" value="UniProtKB-KW"/>
</dbReference>
<evidence type="ECO:0000256" key="2">
    <source>
        <dbReference type="ARBA" id="ARBA00009154"/>
    </source>
</evidence>
<dbReference type="AlphaFoldDB" id="A0A3L6FBJ9"/>
<evidence type="ECO:0000256" key="6">
    <source>
        <dbReference type="RuleBase" id="RU368003"/>
    </source>
</evidence>
<dbReference type="InterPro" id="IPR007146">
    <property type="entry name" value="Sas10/Utp3/C1D"/>
</dbReference>
<comment type="function">
    <text evidence="6">Plays a role in the recruitment of the exosome to pre-rRNA to mediate the 3'-5' end processing of the 5.8S rRNA.</text>
</comment>
<dbReference type="GO" id="GO:0003723">
    <property type="term" value="F:RNA binding"/>
    <property type="evidence" value="ECO:0007669"/>
    <property type="project" value="UniProtKB-UniRule"/>
</dbReference>
<keyword evidence="5 6" id="KW-0539">Nucleus</keyword>
<evidence type="ECO:0000256" key="4">
    <source>
        <dbReference type="ARBA" id="ARBA00022884"/>
    </source>
</evidence>
<evidence type="ECO:0000256" key="3">
    <source>
        <dbReference type="ARBA" id="ARBA00022552"/>
    </source>
</evidence>
<evidence type="ECO:0000313" key="8">
    <source>
        <dbReference type="EMBL" id="PWZ29681.1"/>
    </source>
</evidence>
<dbReference type="GO" id="GO:0003677">
    <property type="term" value="F:DNA binding"/>
    <property type="evidence" value="ECO:0007669"/>
    <property type="project" value="UniProtKB-KW"/>
</dbReference>
<gene>
    <name evidence="8" type="ORF">Zm00014a_003404</name>
</gene>
<comment type="subunit">
    <text evidence="6">Monomer and homodimer.</text>
</comment>
<accession>A0A3L6FBJ9</accession>
<dbReference type="GO" id="GO:0005737">
    <property type="term" value="C:cytoplasm"/>
    <property type="evidence" value="ECO:0007669"/>
    <property type="project" value="UniProtKB-SubCell"/>
</dbReference>
<comment type="caution">
    <text evidence="8">The sequence shown here is derived from an EMBL/GenBank/DDBJ whole genome shotgun (WGS) entry which is preliminary data.</text>
</comment>
<dbReference type="Pfam" id="PF04000">
    <property type="entry name" value="Sas10_Utp3"/>
    <property type="match status" value="1"/>
</dbReference>
<keyword evidence="6" id="KW-0238">DNA-binding</keyword>
<dbReference type="PANTHER" id="PTHR15341">
    <property type="entry name" value="SUN-COR STEROID HORMONE RECEPTOR CO-REPRESSOR"/>
    <property type="match status" value="1"/>
</dbReference>
<sequence length="226" mass="25046">MASDTASAVPSSVVSAAEETLGYTESVGDHLSHLLAAAAADPDAVAELPPLLRARAFLALAQAATSLLGVRLRCSGVDPDEHPIRKEFERLSLMQEKLNQFENWDKAPLRPSTTLNTQAAARFIGHSLSHLTSGTYLDIKFMWILDYYGMEMRFFYSDQKRSMHEISRGERRSWSGQKRKPEPSVEKKSVRAAAEEFLAKASQELIGHSDSRVKGPVILISDEDED</sequence>
<dbReference type="Proteomes" id="UP000251960">
    <property type="component" value="Chromosome 4"/>
</dbReference>
<dbReference type="ExpressionAtlas" id="A0A3L6FBJ9">
    <property type="expression patterns" value="baseline and differential"/>
</dbReference>